<reference evidence="8 9" key="1">
    <citation type="submission" date="2024-03" db="EMBL/GenBank/DDBJ databases">
        <title>Aureococcus anophagefferens CCMP1851 and Kratosvirus quantuckense: Draft genome of a second virus-susceptible host strain in the model system.</title>
        <authorList>
            <person name="Chase E."/>
            <person name="Truchon A.R."/>
            <person name="Schepens W."/>
            <person name="Wilhelm S.W."/>
        </authorList>
    </citation>
    <scope>NUCLEOTIDE SEQUENCE [LARGE SCALE GENOMIC DNA]</scope>
    <source>
        <strain evidence="8 9">CCMP1851</strain>
    </source>
</reference>
<organism evidence="8 9">
    <name type="scientific">Aureococcus anophagefferens</name>
    <name type="common">Harmful bloom alga</name>
    <dbReference type="NCBI Taxonomy" id="44056"/>
    <lineage>
        <taxon>Eukaryota</taxon>
        <taxon>Sar</taxon>
        <taxon>Stramenopiles</taxon>
        <taxon>Ochrophyta</taxon>
        <taxon>Pelagophyceae</taxon>
        <taxon>Pelagomonadales</taxon>
        <taxon>Pelagomonadaceae</taxon>
        <taxon>Aureococcus</taxon>
    </lineage>
</organism>
<evidence type="ECO:0000256" key="3">
    <source>
        <dbReference type="ARBA" id="ARBA00022737"/>
    </source>
</evidence>
<keyword evidence="9" id="KW-1185">Reference proteome</keyword>
<protein>
    <submittedName>
        <fullName evidence="8">Protein N-acetylglucosaminyltransferase</fullName>
    </submittedName>
</protein>
<feature type="chain" id="PRO_5045279568" evidence="6">
    <location>
        <begin position="16"/>
        <end position="823"/>
    </location>
</feature>
<evidence type="ECO:0000256" key="2">
    <source>
        <dbReference type="ARBA" id="ARBA00022679"/>
    </source>
</evidence>
<keyword evidence="2" id="KW-0808">Transferase</keyword>
<keyword evidence="6" id="KW-0732">Signal</keyword>
<keyword evidence="8" id="KW-0328">Glycosyltransferase</keyword>
<dbReference type="EMBL" id="JBBJCI010000371">
    <property type="protein sequence ID" value="KAK7232119.1"/>
    <property type="molecule type" value="Genomic_DNA"/>
</dbReference>
<feature type="domain" description="O-GlcNAc transferase C-terminal" evidence="7">
    <location>
        <begin position="493"/>
        <end position="634"/>
    </location>
</feature>
<evidence type="ECO:0000259" key="7">
    <source>
        <dbReference type="Pfam" id="PF13844"/>
    </source>
</evidence>
<accession>A0ABR1FJP6</accession>
<dbReference type="PANTHER" id="PTHR44998:SF1">
    <property type="entry name" value="UDP-N-ACETYLGLUCOSAMINE--PEPTIDE N-ACETYLGLUCOSAMINYLTRANSFERASE 110 KDA SUBUNIT"/>
    <property type="match status" value="1"/>
</dbReference>
<gene>
    <name evidence="8" type="ORF">SO694_000313107</name>
</gene>
<keyword evidence="4" id="KW-0802">TPR repeat</keyword>
<comment type="pathway">
    <text evidence="1">Protein modification; protein glycosylation.</text>
</comment>
<evidence type="ECO:0000256" key="5">
    <source>
        <dbReference type="SAM" id="MobiDB-lite"/>
    </source>
</evidence>
<feature type="region of interest" description="Disordered" evidence="5">
    <location>
        <begin position="794"/>
        <end position="823"/>
    </location>
</feature>
<dbReference type="InterPro" id="IPR029489">
    <property type="entry name" value="OGT/SEC/SPY_C"/>
</dbReference>
<dbReference type="PANTHER" id="PTHR44998">
    <property type="match status" value="1"/>
</dbReference>
<sequence length="823" mass="87398">MIRAFLLALAAAASSNEDYDRGVALRAAGSPEEARVAFWKASQAGVEGALELCIASFKDTGEEWAFYAHVAHLVADDAARKCGLLLKAADVARGELGGDAANRERVGALAATAANECPDLGAHAILADLRVLLGDARTPVDRLLPLLARGDHAEALRLLPDLIATRRPGSPEELQLVSEEVHLRAKTVAWGDDPAAYLAYLDRYAAMARNFTSRADGVAQGALKVGFLHYLPSFSPELLLQVAFAEARAEVLIAASKWAAAPFEPPAPAADGKLRVGVVASRLRGSALSLLVRDVLAELAAFEDLKLTVYDVAPDGSDDGDPWYAKMRAAVGEEHWVRVRRDDDALAVVRGGRNDVLVDMDGRNNNDKRRSEVFALRSARAQVHVQEYMAPQTSLLVDYLYADDVAVPQYHARHFDEKLLYAPRGVGFFSNSHRGLYGAVDDEATQCPSAPRRSVAGAASLVMGDAEVALRRLHGLPLACDLGPWCGAGYRPFVFASFNKFEKLSPAVVEAWATILLDAPGSVLWLLEFPRSGVDGARRALEGAADRVRQKREGSRDAPAGALDPARLIFGAFAPTDRENQARLPLIDACLDTWPYGAHTSSLDCLFAGVPVITRRDGGHLAGRVALSHLVALSDPPYEYDDGSSNDDDDDAGGGDEAPDAGDGASYGGALAGAYDIARHLAADGVDDYVRIAARHANDRPYHDRVRRLVERGRDRNGLFRSDLHAAALRGRLAPRRAASAAPAFAYAAPPAAAAPARAGPLAALGAALGRAFRRPSAAAAARNALTDAALAVRGPSGRGLGFGDPKSAGYMDRSDAKGAAPK</sequence>
<proteinExistence type="predicted"/>
<feature type="compositionally biased region" description="Acidic residues" evidence="5">
    <location>
        <begin position="638"/>
        <end position="660"/>
    </location>
</feature>
<name>A0ABR1FJP6_AURAN</name>
<feature type="signal peptide" evidence="6">
    <location>
        <begin position="1"/>
        <end position="15"/>
    </location>
</feature>
<evidence type="ECO:0000256" key="6">
    <source>
        <dbReference type="SAM" id="SignalP"/>
    </source>
</evidence>
<feature type="region of interest" description="Disordered" evidence="5">
    <location>
        <begin position="637"/>
        <end position="663"/>
    </location>
</feature>
<evidence type="ECO:0000256" key="1">
    <source>
        <dbReference type="ARBA" id="ARBA00004922"/>
    </source>
</evidence>
<dbReference type="Gene3D" id="3.40.50.11380">
    <property type="match status" value="1"/>
</dbReference>
<evidence type="ECO:0000256" key="4">
    <source>
        <dbReference type="ARBA" id="ARBA00022803"/>
    </source>
</evidence>
<keyword evidence="3" id="KW-0677">Repeat</keyword>
<evidence type="ECO:0000313" key="9">
    <source>
        <dbReference type="Proteomes" id="UP001363151"/>
    </source>
</evidence>
<comment type="caution">
    <text evidence="8">The sequence shown here is derived from an EMBL/GenBank/DDBJ whole genome shotgun (WGS) entry which is preliminary data.</text>
</comment>
<dbReference type="Proteomes" id="UP001363151">
    <property type="component" value="Unassembled WGS sequence"/>
</dbReference>
<dbReference type="Gene3D" id="3.40.50.2000">
    <property type="entry name" value="Glycogen Phosphorylase B"/>
    <property type="match status" value="1"/>
</dbReference>
<evidence type="ECO:0000313" key="8">
    <source>
        <dbReference type="EMBL" id="KAK7232119.1"/>
    </source>
</evidence>
<feature type="domain" description="O-GlcNAc transferase C-terminal" evidence="7">
    <location>
        <begin position="267"/>
        <end position="442"/>
    </location>
</feature>
<dbReference type="Pfam" id="PF13844">
    <property type="entry name" value="Glyco_transf_41"/>
    <property type="match status" value="2"/>
</dbReference>
<dbReference type="GO" id="GO:0016757">
    <property type="term" value="F:glycosyltransferase activity"/>
    <property type="evidence" value="ECO:0007669"/>
    <property type="project" value="UniProtKB-KW"/>
</dbReference>